<dbReference type="Gene3D" id="2.40.128.270">
    <property type="match status" value="1"/>
</dbReference>
<reference evidence="3" key="1">
    <citation type="submission" date="2021-04" db="EMBL/GenBank/DDBJ databases">
        <title>Phylogenetic analysis of Acidobacteriaceae.</title>
        <authorList>
            <person name="Qiu L."/>
            <person name="Zhang Q."/>
        </authorList>
    </citation>
    <scope>NUCLEOTIDE SEQUENCE</scope>
    <source>
        <strain evidence="3">DSM 25168</strain>
    </source>
</reference>
<dbReference type="InterPro" id="IPR038670">
    <property type="entry name" value="HslJ-like_sf"/>
</dbReference>
<feature type="chain" id="PRO_5039925207" evidence="1">
    <location>
        <begin position="20"/>
        <end position="163"/>
    </location>
</feature>
<dbReference type="RefSeq" id="WP_260790986.1">
    <property type="nucleotide sequence ID" value="NZ_CP093313.1"/>
</dbReference>
<keyword evidence="4" id="KW-1185">Reference proteome</keyword>
<evidence type="ECO:0000256" key="1">
    <source>
        <dbReference type="SAM" id="SignalP"/>
    </source>
</evidence>
<gene>
    <name evidence="3" type="ORF">MOP44_15535</name>
</gene>
<dbReference type="EMBL" id="CP093313">
    <property type="protein sequence ID" value="UWZ81984.1"/>
    <property type="molecule type" value="Genomic_DNA"/>
</dbReference>
<dbReference type="AlphaFoldDB" id="A0A9J7BGS0"/>
<evidence type="ECO:0000313" key="3">
    <source>
        <dbReference type="EMBL" id="UWZ81984.1"/>
    </source>
</evidence>
<proteinExistence type="predicted"/>
<evidence type="ECO:0000259" key="2">
    <source>
        <dbReference type="Pfam" id="PF03724"/>
    </source>
</evidence>
<accession>A0A9J7BGS0</accession>
<sequence length="163" mass="17520">MTLMPLRILGLLAFFVAFALTTAFTQEAPAAAKKMDVSARAIPVEATQPGPAGTSWQLVKFVGGNGKVLTALDRSKYQVSFAADGSVTVRIDCNRGRGTWKAPQPGQLEFGPLALTRAMCPAADLTSRLTKDWGNVRSYHFADGHLFLAVMADGGTYEFEQAH</sequence>
<feature type="signal peptide" evidence="1">
    <location>
        <begin position="1"/>
        <end position="19"/>
    </location>
</feature>
<dbReference type="Proteomes" id="UP001059380">
    <property type="component" value="Chromosome"/>
</dbReference>
<keyword evidence="1" id="KW-0732">Signal</keyword>
<dbReference type="InterPro" id="IPR005184">
    <property type="entry name" value="DUF306_Meta_HslJ"/>
</dbReference>
<feature type="domain" description="DUF306" evidence="2">
    <location>
        <begin position="53"/>
        <end position="159"/>
    </location>
</feature>
<dbReference type="KEGG" id="orp:MOP44_15535"/>
<name>A0A9J7BGS0_9BACT</name>
<organism evidence="3 4">
    <name type="scientific">Occallatibacter riparius</name>
    <dbReference type="NCBI Taxonomy" id="1002689"/>
    <lineage>
        <taxon>Bacteria</taxon>
        <taxon>Pseudomonadati</taxon>
        <taxon>Acidobacteriota</taxon>
        <taxon>Terriglobia</taxon>
        <taxon>Terriglobales</taxon>
        <taxon>Acidobacteriaceae</taxon>
        <taxon>Occallatibacter</taxon>
    </lineage>
</organism>
<protein>
    <submittedName>
        <fullName evidence="3">META domain-containing protein</fullName>
    </submittedName>
</protein>
<evidence type="ECO:0000313" key="4">
    <source>
        <dbReference type="Proteomes" id="UP001059380"/>
    </source>
</evidence>
<dbReference type="Pfam" id="PF03724">
    <property type="entry name" value="META"/>
    <property type="match status" value="1"/>
</dbReference>